<organism evidence="2 3">
    <name type="scientific">Eragrostis curvula</name>
    <name type="common">weeping love grass</name>
    <dbReference type="NCBI Taxonomy" id="38414"/>
    <lineage>
        <taxon>Eukaryota</taxon>
        <taxon>Viridiplantae</taxon>
        <taxon>Streptophyta</taxon>
        <taxon>Embryophyta</taxon>
        <taxon>Tracheophyta</taxon>
        <taxon>Spermatophyta</taxon>
        <taxon>Magnoliopsida</taxon>
        <taxon>Liliopsida</taxon>
        <taxon>Poales</taxon>
        <taxon>Poaceae</taxon>
        <taxon>PACMAD clade</taxon>
        <taxon>Chloridoideae</taxon>
        <taxon>Eragrostideae</taxon>
        <taxon>Eragrostidinae</taxon>
        <taxon>Eragrostis</taxon>
    </lineage>
</organism>
<dbReference type="Gramene" id="TVU02843">
    <property type="protein sequence ID" value="TVU02843"/>
    <property type="gene ID" value="EJB05_51629"/>
</dbReference>
<dbReference type="InterPro" id="IPR044816">
    <property type="entry name" value="BURP"/>
</dbReference>
<protein>
    <recommendedName>
        <fullName evidence="1">BURP domain-containing protein</fullName>
    </recommendedName>
</protein>
<dbReference type="InterPro" id="IPR004873">
    <property type="entry name" value="BURP_dom"/>
</dbReference>
<dbReference type="PANTHER" id="PTHR31236:SF24">
    <property type="entry name" value="BURP DOMAIN PROTEIN RD22"/>
    <property type="match status" value="1"/>
</dbReference>
<dbReference type="PANTHER" id="PTHR31236">
    <property type="entry name" value="BURP DOMAIN PROTEIN USPL1-LIKE"/>
    <property type="match status" value="1"/>
</dbReference>
<keyword evidence="3" id="KW-1185">Reference proteome</keyword>
<dbReference type="Proteomes" id="UP000324897">
    <property type="component" value="Unassembled WGS sequence"/>
</dbReference>
<sequence length="325" mass="34909">MLPICHLNTAAENPAHPAFEVLHTGHGGAPVCHFMSLNEDHLTSPRDLHFRARSLLEIVIPELAAAKCIDHSPLLEHYSSFPSISSCILVNNICSPRTVEETGLFFHQTQLRPGTIITVSFPAAEEEPAILPHDVAEKVPFANLDDVLSTFKIPAGSTAAARVRDTLSRCQAPPLAGEVKSCTTSLEATVRSAVDMLGGTGEGVWAVTSELPRSGLPRQPYVVDKVTRVGGTSGYVSCHKVPFPYAVYQCHVTKLGAYTAHVVSLRGIHGGPEADMLAYCHLDTSNWNPAHPGFEALHTHPGGSPVCHFMPYADLGFVIKETDGA</sequence>
<dbReference type="PROSITE" id="PS51277">
    <property type="entry name" value="BURP"/>
    <property type="match status" value="2"/>
</dbReference>
<feature type="domain" description="BURP" evidence="1">
    <location>
        <begin position="1"/>
        <end position="45"/>
    </location>
</feature>
<reference evidence="2 3" key="1">
    <citation type="journal article" date="2019" name="Sci. Rep.">
        <title>A high-quality genome of Eragrostis curvula grass provides insights into Poaceae evolution and supports new strategies to enhance forage quality.</title>
        <authorList>
            <person name="Carballo J."/>
            <person name="Santos B.A.C.M."/>
            <person name="Zappacosta D."/>
            <person name="Garbus I."/>
            <person name="Selva J.P."/>
            <person name="Gallo C.A."/>
            <person name="Diaz A."/>
            <person name="Albertini E."/>
            <person name="Caccamo M."/>
            <person name="Echenique V."/>
        </authorList>
    </citation>
    <scope>NUCLEOTIDE SEQUENCE [LARGE SCALE GENOMIC DNA]</scope>
    <source>
        <strain evidence="3">cv. Victoria</strain>
        <tissue evidence="2">Leaf</tissue>
    </source>
</reference>
<proteinExistence type="predicted"/>
<feature type="non-terminal residue" evidence="2">
    <location>
        <position position="1"/>
    </location>
</feature>
<evidence type="ECO:0000259" key="1">
    <source>
        <dbReference type="PROSITE" id="PS51277"/>
    </source>
</evidence>
<dbReference type="SMART" id="SM01045">
    <property type="entry name" value="BURP"/>
    <property type="match status" value="1"/>
</dbReference>
<dbReference type="EMBL" id="RWGY01000268">
    <property type="protein sequence ID" value="TVU02843.1"/>
    <property type="molecule type" value="Genomic_DNA"/>
</dbReference>
<name>A0A5J9SUZ8_9POAL</name>
<accession>A0A5J9SUZ8</accession>
<dbReference type="AlphaFoldDB" id="A0A5J9SUZ8"/>
<evidence type="ECO:0000313" key="2">
    <source>
        <dbReference type="EMBL" id="TVU02843.1"/>
    </source>
</evidence>
<feature type="domain" description="BURP" evidence="1">
    <location>
        <begin position="105"/>
        <end position="320"/>
    </location>
</feature>
<comment type="caution">
    <text evidence="2">The sequence shown here is derived from an EMBL/GenBank/DDBJ whole genome shotgun (WGS) entry which is preliminary data.</text>
</comment>
<evidence type="ECO:0000313" key="3">
    <source>
        <dbReference type="Proteomes" id="UP000324897"/>
    </source>
</evidence>
<gene>
    <name evidence="2" type="ORF">EJB05_51629</name>
</gene>
<dbReference type="OrthoDB" id="654134at2759"/>
<dbReference type="Pfam" id="PF03181">
    <property type="entry name" value="BURP"/>
    <property type="match status" value="2"/>
</dbReference>